<comment type="caution">
    <text evidence="1">The sequence shown here is derived from an EMBL/GenBank/DDBJ whole genome shotgun (WGS) entry which is preliminary data.</text>
</comment>
<organism evidence="1 2">
    <name type="scientific">Saccharothrix longispora</name>
    <dbReference type="NCBI Taxonomy" id="33920"/>
    <lineage>
        <taxon>Bacteria</taxon>
        <taxon>Bacillati</taxon>
        <taxon>Actinomycetota</taxon>
        <taxon>Actinomycetes</taxon>
        <taxon>Pseudonocardiales</taxon>
        <taxon>Pseudonocardiaceae</taxon>
        <taxon>Saccharothrix</taxon>
    </lineage>
</organism>
<gene>
    <name evidence="1" type="ORF">J2S66_003121</name>
</gene>
<dbReference type="EMBL" id="JAVDSG010000001">
    <property type="protein sequence ID" value="MDR6594737.1"/>
    <property type="molecule type" value="Genomic_DNA"/>
</dbReference>
<sequence length="130" mass="13129">MSSPRGAVRRRGRALGLVSLGLGVAQVVAPKAVRRLSGVADSTTSKAVVPLVGARELVHAAGLLAGRRPGPWAWTRVAGDAMDLAGLAVALTGRGARRGRLLGATGVVLGITVLDVLVARQATRAKGATP</sequence>
<keyword evidence="2" id="KW-1185">Reference proteome</keyword>
<evidence type="ECO:0000313" key="1">
    <source>
        <dbReference type="EMBL" id="MDR6594737.1"/>
    </source>
</evidence>
<reference evidence="1 2" key="1">
    <citation type="submission" date="2023-07" db="EMBL/GenBank/DDBJ databases">
        <title>Sequencing the genomes of 1000 actinobacteria strains.</title>
        <authorList>
            <person name="Klenk H.-P."/>
        </authorList>
    </citation>
    <scope>NUCLEOTIDE SEQUENCE [LARGE SCALE GENOMIC DNA]</scope>
    <source>
        <strain evidence="1 2">DSM 43749</strain>
    </source>
</reference>
<dbReference type="Proteomes" id="UP001268819">
    <property type="component" value="Unassembled WGS sequence"/>
</dbReference>
<proteinExistence type="predicted"/>
<name>A0ABU1PVR7_9PSEU</name>
<accession>A0ABU1PVR7</accession>
<evidence type="ECO:0008006" key="3">
    <source>
        <dbReference type="Google" id="ProtNLM"/>
    </source>
</evidence>
<protein>
    <recommendedName>
        <fullName evidence="3">DUF4267 domain-containing protein</fullName>
    </recommendedName>
</protein>
<dbReference type="RefSeq" id="WP_310307757.1">
    <property type="nucleotide sequence ID" value="NZ_BAAAXB010000001.1"/>
</dbReference>
<evidence type="ECO:0000313" key="2">
    <source>
        <dbReference type="Proteomes" id="UP001268819"/>
    </source>
</evidence>